<keyword evidence="2" id="KW-0406">Ion transport</keyword>
<reference evidence="8" key="1">
    <citation type="submission" date="2016-07" db="EMBL/GenBank/DDBJ databases">
        <title>Nontailed viruses are major unrecognized killers of bacteria in the ocean.</title>
        <authorList>
            <person name="Kauffman K."/>
            <person name="Hussain F."/>
            <person name="Yang J."/>
            <person name="Arevalo P."/>
            <person name="Brown J."/>
            <person name="Cutler M."/>
            <person name="Kelly L."/>
            <person name="Polz M.F."/>
        </authorList>
    </citation>
    <scope>NUCLEOTIDE SEQUENCE [LARGE SCALE GENOMIC DNA]</scope>
    <source>
        <strain evidence="8">10N.286.55.C1</strain>
    </source>
</reference>
<dbReference type="EMBL" id="MCSI01000021">
    <property type="protein sequence ID" value="PME72765.1"/>
    <property type="molecule type" value="Genomic_DNA"/>
</dbReference>
<dbReference type="InterPro" id="IPR036737">
    <property type="entry name" value="OmpA-like_sf"/>
</dbReference>
<gene>
    <name evidence="7" type="ORF">BCV30_21625</name>
</gene>
<evidence type="ECO:0000256" key="1">
    <source>
        <dbReference type="ARBA" id="ARBA00005710"/>
    </source>
</evidence>
<name>A0A2N7C6M0_9VIBR</name>
<evidence type="ECO:0000313" key="7">
    <source>
        <dbReference type="EMBL" id="PME72765.1"/>
    </source>
</evidence>
<keyword evidence="5" id="KW-0732">Signal</keyword>
<dbReference type="RefSeq" id="WP_133146529.1">
    <property type="nucleotide sequence ID" value="NZ_MCSI01000021.1"/>
</dbReference>
<organism evidence="7 8">
    <name type="scientific">Vibrio lentus</name>
    <dbReference type="NCBI Taxonomy" id="136468"/>
    <lineage>
        <taxon>Bacteria</taxon>
        <taxon>Pseudomonadati</taxon>
        <taxon>Pseudomonadota</taxon>
        <taxon>Gammaproteobacteria</taxon>
        <taxon>Vibrionales</taxon>
        <taxon>Vibrionaceae</taxon>
        <taxon>Vibrio</taxon>
    </lineage>
</organism>
<comment type="similarity">
    <text evidence="1">Belongs to the outer membrane OOP (TC 1.B.6) superfamily. OmpA family.</text>
</comment>
<dbReference type="SUPFAM" id="SSF103088">
    <property type="entry name" value="OmpA-like"/>
    <property type="match status" value="1"/>
</dbReference>
<sequence>KINNINILNKYFCFSFLFLCTGTNAGIYVTPYIGSTDFFDGCEKDRISCDKKSYSYGAHVGFQLYHDLAIELGYNNYGSVEAKYPALENDNQVATYTADTQSLEFGLVKSFPIHQDFKVRFTGGASYWFVDMNGEETNYTIRKSSNGISPYLSTSLIYKIDDNLSFDSGLKWVNSVGSSSTGESSIYQIFLGMTYNFNNQSDLNKPIKYLKDMPQKEVYCNSTDTSYKHDNHTQDTVLTIYFDFDNSHIDKDSSNSLSLLSSKISPGDQLLISAYSDTYGAESYNDALSLRRANEIRVLLLKSGIEKHQIHIINLGEEQNSTAPVSFQRKAIVELIKANRNN</sequence>
<dbReference type="AlphaFoldDB" id="A0A2N7C6M0"/>
<evidence type="ECO:0000256" key="5">
    <source>
        <dbReference type="SAM" id="SignalP"/>
    </source>
</evidence>
<evidence type="ECO:0000313" key="8">
    <source>
        <dbReference type="Proteomes" id="UP000235778"/>
    </source>
</evidence>
<dbReference type="Gene3D" id="2.40.160.20">
    <property type="match status" value="1"/>
</dbReference>
<feature type="non-terminal residue" evidence="7">
    <location>
        <position position="1"/>
    </location>
</feature>
<accession>A0A2N7C6M0</accession>
<keyword evidence="2" id="KW-0626">Porin</keyword>
<evidence type="ECO:0000256" key="2">
    <source>
        <dbReference type="ARBA" id="ARBA00023114"/>
    </source>
</evidence>
<evidence type="ECO:0000256" key="3">
    <source>
        <dbReference type="PROSITE-ProRule" id="PRU00473"/>
    </source>
</evidence>
<dbReference type="PROSITE" id="PS51123">
    <property type="entry name" value="OMPA_2"/>
    <property type="match status" value="1"/>
</dbReference>
<feature type="chain" id="PRO_5014640047" description="OmpA-like domain-containing protein" evidence="5">
    <location>
        <begin position="26"/>
        <end position="342"/>
    </location>
</feature>
<dbReference type="GO" id="GO:0009279">
    <property type="term" value="C:cell outer membrane"/>
    <property type="evidence" value="ECO:0007669"/>
    <property type="project" value="InterPro"/>
</dbReference>
<dbReference type="Gene3D" id="3.30.1330.60">
    <property type="entry name" value="OmpA-like domain"/>
    <property type="match status" value="1"/>
</dbReference>
<dbReference type="InterPro" id="IPR011250">
    <property type="entry name" value="OMP/PagP_B-barrel"/>
</dbReference>
<feature type="signal peptide" evidence="5">
    <location>
        <begin position="1"/>
        <end position="25"/>
    </location>
</feature>
<dbReference type="Pfam" id="PF00691">
    <property type="entry name" value="OmpA"/>
    <property type="match status" value="1"/>
</dbReference>
<dbReference type="SUPFAM" id="SSF56925">
    <property type="entry name" value="OMPA-like"/>
    <property type="match status" value="1"/>
</dbReference>
<keyword evidence="3 4" id="KW-0472">Membrane</keyword>
<evidence type="ECO:0000259" key="6">
    <source>
        <dbReference type="PROSITE" id="PS51123"/>
    </source>
</evidence>
<keyword evidence="2" id="KW-0812">Transmembrane</keyword>
<protein>
    <recommendedName>
        <fullName evidence="6">OmpA-like domain-containing protein</fullName>
    </recommendedName>
</protein>
<feature type="domain" description="OmpA-like" evidence="6">
    <location>
        <begin position="229"/>
        <end position="342"/>
    </location>
</feature>
<dbReference type="InterPro" id="IPR006665">
    <property type="entry name" value="OmpA-like"/>
</dbReference>
<dbReference type="InterPro" id="IPR000498">
    <property type="entry name" value="OmpA-like_TM_dom"/>
</dbReference>
<dbReference type="Proteomes" id="UP000235778">
    <property type="component" value="Unassembled WGS sequence"/>
</dbReference>
<proteinExistence type="inferred from homology"/>
<dbReference type="Pfam" id="PF01389">
    <property type="entry name" value="OmpA_membrane"/>
    <property type="match status" value="1"/>
</dbReference>
<dbReference type="GO" id="GO:0046930">
    <property type="term" value="C:pore complex"/>
    <property type="evidence" value="ECO:0007669"/>
    <property type="project" value="UniProtKB-KW"/>
</dbReference>
<evidence type="ECO:0000256" key="4">
    <source>
        <dbReference type="RuleBase" id="RU003859"/>
    </source>
</evidence>
<comment type="caution">
    <text evidence="7">The sequence shown here is derived from an EMBL/GenBank/DDBJ whole genome shotgun (WGS) entry which is preliminary data.</text>
</comment>
<keyword evidence="2" id="KW-0813">Transport</keyword>
<dbReference type="GO" id="GO:0015288">
    <property type="term" value="F:porin activity"/>
    <property type="evidence" value="ECO:0007669"/>
    <property type="project" value="UniProtKB-KW"/>
</dbReference>